<comment type="caution">
    <text evidence="7">The sequence shown here is derived from an EMBL/GenBank/DDBJ whole genome shotgun (WGS) entry which is preliminary data.</text>
</comment>
<keyword evidence="3 6" id="KW-0812">Transmembrane</keyword>
<evidence type="ECO:0000313" key="7">
    <source>
        <dbReference type="EMBL" id="OIJ11269.1"/>
    </source>
</evidence>
<evidence type="ECO:0000313" key="8">
    <source>
        <dbReference type="Proteomes" id="UP000179524"/>
    </source>
</evidence>
<comment type="subcellular location">
    <subcellularLocation>
        <location evidence="1">Cell membrane</location>
        <topology evidence="1">Multi-pass membrane protein</topology>
    </subcellularLocation>
</comment>
<dbReference type="InterPro" id="IPR050833">
    <property type="entry name" value="Poly_Biosynth_Transport"/>
</dbReference>
<feature type="transmembrane region" description="Helical" evidence="6">
    <location>
        <begin position="77"/>
        <end position="100"/>
    </location>
</feature>
<evidence type="ECO:0000256" key="6">
    <source>
        <dbReference type="SAM" id="Phobius"/>
    </source>
</evidence>
<organism evidence="7 8">
    <name type="scientific">Anaerobacillus alkalilacustris</name>
    <dbReference type="NCBI Taxonomy" id="393763"/>
    <lineage>
        <taxon>Bacteria</taxon>
        <taxon>Bacillati</taxon>
        <taxon>Bacillota</taxon>
        <taxon>Bacilli</taxon>
        <taxon>Bacillales</taxon>
        <taxon>Bacillaceae</taxon>
        <taxon>Anaerobacillus</taxon>
    </lineage>
</organism>
<feature type="transmembrane region" description="Helical" evidence="6">
    <location>
        <begin position="337"/>
        <end position="357"/>
    </location>
</feature>
<evidence type="ECO:0000256" key="3">
    <source>
        <dbReference type="ARBA" id="ARBA00022692"/>
    </source>
</evidence>
<dbReference type="RefSeq" id="WP_071310733.1">
    <property type="nucleotide sequence ID" value="NZ_MLQR01000043.1"/>
</dbReference>
<feature type="transmembrane region" description="Helical" evidence="6">
    <location>
        <begin position="450"/>
        <end position="472"/>
    </location>
</feature>
<feature type="transmembrane region" description="Helical" evidence="6">
    <location>
        <begin position="369"/>
        <end position="386"/>
    </location>
</feature>
<protein>
    <submittedName>
        <fullName evidence="7">Uncharacterized protein</fullName>
    </submittedName>
</protein>
<feature type="transmembrane region" description="Helical" evidence="6">
    <location>
        <begin position="139"/>
        <end position="161"/>
    </location>
</feature>
<evidence type="ECO:0000256" key="4">
    <source>
        <dbReference type="ARBA" id="ARBA00022989"/>
    </source>
</evidence>
<gene>
    <name evidence="7" type="ORF">BKP37_16640</name>
</gene>
<proteinExistence type="predicted"/>
<keyword evidence="8" id="KW-1185">Reference proteome</keyword>
<feature type="transmembrane region" description="Helical" evidence="6">
    <location>
        <begin position="106"/>
        <end position="127"/>
    </location>
</feature>
<evidence type="ECO:0000256" key="2">
    <source>
        <dbReference type="ARBA" id="ARBA00022475"/>
    </source>
</evidence>
<keyword evidence="5 6" id="KW-0472">Membrane</keyword>
<feature type="transmembrane region" description="Helical" evidence="6">
    <location>
        <begin position="426"/>
        <end position="444"/>
    </location>
</feature>
<dbReference type="InterPro" id="IPR002797">
    <property type="entry name" value="Polysacc_synth"/>
</dbReference>
<feature type="transmembrane region" description="Helical" evidence="6">
    <location>
        <begin position="167"/>
        <end position="188"/>
    </location>
</feature>
<name>A0A1S2LFG6_9BACI</name>
<dbReference type="Proteomes" id="UP000179524">
    <property type="component" value="Unassembled WGS sequence"/>
</dbReference>
<feature type="transmembrane region" description="Helical" evidence="6">
    <location>
        <begin position="37"/>
        <end position="56"/>
    </location>
</feature>
<evidence type="ECO:0000256" key="1">
    <source>
        <dbReference type="ARBA" id="ARBA00004651"/>
    </source>
</evidence>
<keyword evidence="4 6" id="KW-1133">Transmembrane helix</keyword>
<reference evidence="7 8" key="1">
    <citation type="submission" date="2016-10" db="EMBL/GenBank/DDBJ databases">
        <title>Draft genome sequences of four alkaliphilic bacteria belonging to the Anaerobacillus genus.</title>
        <authorList>
            <person name="Bassil N.M."/>
            <person name="Lloyd J.R."/>
        </authorList>
    </citation>
    <scope>NUCLEOTIDE SEQUENCE [LARGE SCALE GENOMIC DNA]</scope>
    <source>
        <strain evidence="7 8">DSM 18345</strain>
    </source>
</reference>
<evidence type="ECO:0000256" key="5">
    <source>
        <dbReference type="ARBA" id="ARBA00023136"/>
    </source>
</evidence>
<dbReference type="OrthoDB" id="5906224at2"/>
<feature type="transmembrane region" description="Helical" evidence="6">
    <location>
        <begin position="261"/>
        <end position="283"/>
    </location>
</feature>
<feature type="transmembrane region" description="Helical" evidence="6">
    <location>
        <begin position="216"/>
        <end position="241"/>
    </location>
</feature>
<feature type="transmembrane region" description="Helical" evidence="6">
    <location>
        <begin position="392"/>
        <end position="414"/>
    </location>
</feature>
<dbReference type="PANTHER" id="PTHR30250">
    <property type="entry name" value="PST FAMILY PREDICTED COLANIC ACID TRANSPORTER"/>
    <property type="match status" value="1"/>
</dbReference>
<dbReference type="Pfam" id="PF01943">
    <property type="entry name" value="Polysacc_synt"/>
    <property type="match status" value="1"/>
</dbReference>
<sequence length="482" mass="55617">MLKHLLNYIPAKLFPGVISFLSIYIFARIFTQEEYGNYSFVIAQLTLISAVLFSWIRLSAFRFFNIYQTQRYLFFKYLIIIYSVVFAFFLAFILVYLQVTNFNRDISILFILGIIAIMFTVSYDQIVSILRADLKSKTFAYYEIIKPTLKIIIILVLVLLFNFSETSIMYALIISQLILISHFLLGNFKRESLFTMAKFKTAKYTRNEYLAINKDFLYYGLPLTLSFLFANITSTSDRIIIKYLMDAESVAKYTLAYDLTSFTVTNVFMILNFTFVPVIMKLVDSDKLSLLKQKILDYFNLILLVVAPVVIFLVIFAQQVTDFVLGDQYNTQDTVQIIRLISIAAFIAGLKAYFFDFSFQFGKKTRNQIYPIMFGGVINILLNFILIPKFGIVGAVYSTILAYLIALLISIVLGQKVFKMYIDYKTSTQIILGYSTITVIFMLIKIDGSSFGTFMINISIYLLLIIVIFLLFKKKILKILKG</sequence>
<accession>A0A1S2LFG6</accession>
<keyword evidence="2" id="KW-1003">Cell membrane</keyword>
<feature type="transmembrane region" description="Helical" evidence="6">
    <location>
        <begin position="295"/>
        <end position="317"/>
    </location>
</feature>
<dbReference type="EMBL" id="MLQR01000043">
    <property type="protein sequence ID" value="OIJ11269.1"/>
    <property type="molecule type" value="Genomic_DNA"/>
</dbReference>
<dbReference type="AlphaFoldDB" id="A0A1S2LFG6"/>
<dbReference type="PANTHER" id="PTHR30250:SF11">
    <property type="entry name" value="O-ANTIGEN TRANSPORTER-RELATED"/>
    <property type="match status" value="1"/>
</dbReference>
<dbReference type="GO" id="GO:0005886">
    <property type="term" value="C:plasma membrane"/>
    <property type="evidence" value="ECO:0007669"/>
    <property type="project" value="UniProtKB-SubCell"/>
</dbReference>
<feature type="transmembrane region" description="Helical" evidence="6">
    <location>
        <begin position="12"/>
        <end position="31"/>
    </location>
</feature>